<feature type="compositionally biased region" description="Low complexity" evidence="1">
    <location>
        <begin position="132"/>
        <end position="143"/>
    </location>
</feature>
<proteinExistence type="predicted"/>
<organism evidence="2 3">
    <name type="scientific">Chlamydomonas incerta</name>
    <dbReference type="NCBI Taxonomy" id="51695"/>
    <lineage>
        <taxon>Eukaryota</taxon>
        <taxon>Viridiplantae</taxon>
        <taxon>Chlorophyta</taxon>
        <taxon>core chlorophytes</taxon>
        <taxon>Chlorophyceae</taxon>
        <taxon>CS clade</taxon>
        <taxon>Chlamydomonadales</taxon>
        <taxon>Chlamydomonadaceae</taxon>
        <taxon>Chlamydomonas</taxon>
    </lineage>
</organism>
<evidence type="ECO:0000313" key="3">
    <source>
        <dbReference type="Proteomes" id="UP000650467"/>
    </source>
</evidence>
<name>A0A835SAC8_CHLIN</name>
<feature type="region of interest" description="Disordered" evidence="1">
    <location>
        <begin position="108"/>
        <end position="149"/>
    </location>
</feature>
<reference evidence="2" key="1">
    <citation type="journal article" date="2020" name="bioRxiv">
        <title>Comparative genomics of Chlamydomonas.</title>
        <authorList>
            <person name="Craig R.J."/>
            <person name="Hasan A.R."/>
            <person name="Ness R.W."/>
            <person name="Keightley P.D."/>
        </authorList>
    </citation>
    <scope>NUCLEOTIDE SEQUENCE</scope>
    <source>
        <strain evidence="2">SAG 7.73</strain>
    </source>
</reference>
<evidence type="ECO:0000313" key="2">
    <source>
        <dbReference type="EMBL" id="KAG2423637.1"/>
    </source>
</evidence>
<sequence>MALAHCRALAATVRAVGRAGRPVDPAAARPGRYGRNYVAPPRTALAAPASRSLGPQALPHNLRRLAAPAPAAATAAGGSSFCACSCSGGAPAAAVAAAAAAARSLAPTAPAAHRRRPSACRGAPPCPGLRNTAGGSSSSSSSCSRRRGGGTARAAAAGAAPGEAAAGATSPAAWDPAAVPAAPAPLLGDWSEHAVWQAAIESVVGPGESAAAAALLRSLAGLRLLLPDLEPHWGEQLGVQQKLVTIEHILAGTAAASASSPGAPSAPSAASSPSDAGSWDVCLYGEAQRAAGELRGLAPFFRQYGTRATESCYQHSSWVLGEALMGAARNYSGPGSTLLRARDLEVAAVAVRGLRRAHEGHLGSLVRLQCRLALALPQVGQRLVELRSALAAQPLTGPGAVAVDVGHLAATNLALLLPPAYTAAAATATATATATAVDSDRNGNGAA</sequence>
<dbReference type="OrthoDB" id="549772at2759"/>
<evidence type="ECO:0000256" key="1">
    <source>
        <dbReference type="SAM" id="MobiDB-lite"/>
    </source>
</evidence>
<keyword evidence="3" id="KW-1185">Reference proteome</keyword>
<dbReference type="AlphaFoldDB" id="A0A835SAC8"/>
<protein>
    <submittedName>
        <fullName evidence="2">Uncharacterized protein</fullName>
    </submittedName>
</protein>
<comment type="caution">
    <text evidence="2">The sequence shown here is derived from an EMBL/GenBank/DDBJ whole genome shotgun (WGS) entry which is preliminary data.</text>
</comment>
<dbReference type="EMBL" id="JAEHOC010000076">
    <property type="protein sequence ID" value="KAG2423637.1"/>
    <property type="molecule type" value="Genomic_DNA"/>
</dbReference>
<gene>
    <name evidence="2" type="ORF">HXX76_015154</name>
</gene>
<dbReference type="Proteomes" id="UP000650467">
    <property type="component" value="Unassembled WGS sequence"/>
</dbReference>
<accession>A0A835SAC8</accession>